<proteinExistence type="predicted"/>
<evidence type="ECO:0000313" key="2">
    <source>
        <dbReference type="Proteomes" id="UP000267096"/>
    </source>
</evidence>
<dbReference type="UniPathway" id="UPA00378"/>
<dbReference type="EMBL" id="UYRR01022123">
    <property type="protein sequence ID" value="VDK31269.1"/>
    <property type="molecule type" value="Genomic_DNA"/>
</dbReference>
<protein>
    <submittedName>
        <fullName evidence="3">Mannosyltransferase</fullName>
    </submittedName>
</protein>
<dbReference type="OrthoDB" id="497541at2759"/>
<name>A0A0M3JLL5_ANISI</name>
<keyword evidence="2" id="KW-1185">Reference proteome</keyword>
<evidence type="ECO:0000313" key="3">
    <source>
        <dbReference type="WBParaSite" id="ASIM_0000854601-mRNA-1"/>
    </source>
</evidence>
<dbReference type="Proteomes" id="UP000267096">
    <property type="component" value="Unassembled WGS sequence"/>
</dbReference>
<accession>A0A0M3JLL5</accession>
<gene>
    <name evidence="1" type="ORF">ASIM_LOCUS8294</name>
</gene>
<evidence type="ECO:0000313" key="1">
    <source>
        <dbReference type="EMBL" id="VDK31269.1"/>
    </source>
</evidence>
<organism evidence="3">
    <name type="scientific">Anisakis simplex</name>
    <name type="common">Herring worm</name>
    <dbReference type="NCBI Taxonomy" id="6269"/>
    <lineage>
        <taxon>Eukaryota</taxon>
        <taxon>Metazoa</taxon>
        <taxon>Ecdysozoa</taxon>
        <taxon>Nematoda</taxon>
        <taxon>Chromadorea</taxon>
        <taxon>Rhabditida</taxon>
        <taxon>Spirurina</taxon>
        <taxon>Ascaridomorpha</taxon>
        <taxon>Ascaridoidea</taxon>
        <taxon>Anisakidae</taxon>
        <taxon>Anisakis</taxon>
        <taxon>Anisakis simplex complex</taxon>
    </lineage>
</organism>
<dbReference type="AlphaFoldDB" id="A0A0M3JLL5"/>
<reference evidence="1 2" key="2">
    <citation type="submission" date="2018-11" db="EMBL/GenBank/DDBJ databases">
        <authorList>
            <consortium name="Pathogen Informatics"/>
        </authorList>
    </citation>
    <scope>NUCLEOTIDE SEQUENCE [LARGE SCALE GENOMIC DNA]</scope>
</reference>
<sequence>MTNIGHVKIQNTSSIHVCVGKEWYRFPSSFFLPNGVVDRRGRKWKTELNFVKSEFAGLLPKPFNEAFVLPNVTRIVPTEMNDLNKEEPSRWVVVD</sequence>
<reference evidence="3" key="1">
    <citation type="submission" date="2017-02" db="UniProtKB">
        <authorList>
            <consortium name="WormBaseParasite"/>
        </authorList>
    </citation>
    <scope>IDENTIFICATION</scope>
</reference>
<dbReference type="WBParaSite" id="ASIM_0000854601-mRNA-1">
    <property type="protein sequence ID" value="ASIM_0000854601-mRNA-1"/>
    <property type="gene ID" value="ASIM_0000854601"/>
</dbReference>